<keyword evidence="3" id="KW-1185">Reference proteome</keyword>
<protein>
    <recommendedName>
        <fullName evidence="1">YCII-related domain-containing protein</fullName>
    </recommendedName>
</protein>
<dbReference type="SUPFAM" id="SSF54909">
    <property type="entry name" value="Dimeric alpha+beta barrel"/>
    <property type="match status" value="1"/>
</dbReference>
<sequence>MVRKFVFLGPYITTPNAAALRLRLVSQHRADLKSRPEVIKMGGPFFADEGAGEDATERTVGGTFFLMEAENYAAAREVIESDVFYKDGLWDVPNMKLVEYNPLLGYPF</sequence>
<feature type="domain" description="YCII-related" evidence="1">
    <location>
        <begin position="14"/>
        <end position="91"/>
    </location>
</feature>
<evidence type="ECO:0000313" key="2">
    <source>
        <dbReference type="EMBL" id="KAJ7610888.1"/>
    </source>
</evidence>
<dbReference type="Gene3D" id="3.30.70.1060">
    <property type="entry name" value="Dimeric alpha+beta barrel"/>
    <property type="match status" value="1"/>
</dbReference>
<gene>
    <name evidence="2" type="ORF">FB45DRAFT_941930</name>
</gene>
<dbReference type="PANTHER" id="PTHR33606">
    <property type="entry name" value="PROTEIN YCII"/>
    <property type="match status" value="1"/>
</dbReference>
<evidence type="ECO:0000313" key="3">
    <source>
        <dbReference type="Proteomes" id="UP001221142"/>
    </source>
</evidence>
<dbReference type="InterPro" id="IPR005545">
    <property type="entry name" value="YCII"/>
</dbReference>
<dbReference type="EMBL" id="JARKIF010000034">
    <property type="protein sequence ID" value="KAJ7610888.1"/>
    <property type="molecule type" value="Genomic_DNA"/>
</dbReference>
<dbReference type="InterPro" id="IPR051807">
    <property type="entry name" value="Sec-metab_biosynth-assoc"/>
</dbReference>
<organism evidence="2 3">
    <name type="scientific">Roridomyces roridus</name>
    <dbReference type="NCBI Taxonomy" id="1738132"/>
    <lineage>
        <taxon>Eukaryota</taxon>
        <taxon>Fungi</taxon>
        <taxon>Dikarya</taxon>
        <taxon>Basidiomycota</taxon>
        <taxon>Agaricomycotina</taxon>
        <taxon>Agaricomycetes</taxon>
        <taxon>Agaricomycetidae</taxon>
        <taxon>Agaricales</taxon>
        <taxon>Marasmiineae</taxon>
        <taxon>Mycenaceae</taxon>
        <taxon>Roridomyces</taxon>
    </lineage>
</organism>
<dbReference type="PANTHER" id="PTHR33606:SF3">
    <property type="entry name" value="PROTEIN YCII"/>
    <property type="match status" value="1"/>
</dbReference>
<dbReference type="Pfam" id="PF03795">
    <property type="entry name" value="YCII"/>
    <property type="match status" value="1"/>
</dbReference>
<reference evidence="2" key="1">
    <citation type="submission" date="2023-03" db="EMBL/GenBank/DDBJ databases">
        <title>Massive genome expansion in bonnet fungi (Mycena s.s.) driven by repeated elements and novel gene families across ecological guilds.</title>
        <authorList>
            <consortium name="Lawrence Berkeley National Laboratory"/>
            <person name="Harder C.B."/>
            <person name="Miyauchi S."/>
            <person name="Viragh M."/>
            <person name="Kuo A."/>
            <person name="Thoen E."/>
            <person name="Andreopoulos B."/>
            <person name="Lu D."/>
            <person name="Skrede I."/>
            <person name="Drula E."/>
            <person name="Henrissat B."/>
            <person name="Morin E."/>
            <person name="Kohler A."/>
            <person name="Barry K."/>
            <person name="LaButti K."/>
            <person name="Morin E."/>
            <person name="Salamov A."/>
            <person name="Lipzen A."/>
            <person name="Mereny Z."/>
            <person name="Hegedus B."/>
            <person name="Baldrian P."/>
            <person name="Stursova M."/>
            <person name="Weitz H."/>
            <person name="Taylor A."/>
            <person name="Grigoriev I.V."/>
            <person name="Nagy L.G."/>
            <person name="Martin F."/>
            <person name="Kauserud H."/>
        </authorList>
    </citation>
    <scope>NUCLEOTIDE SEQUENCE</scope>
    <source>
        <strain evidence="2">9284</strain>
    </source>
</reference>
<comment type="caution">
    <text evidence="2">The sequence shown here is derived from an EMBL/GenBank/DDBJ whole genome shotgun (WGS) entry which is preliminary data.</text>
</comment>
<accession>A0AAD7B5S8</accession>
<name>A0AAD7B5S8_9AGAR</name>
<dbReference type="AlphaFoldDB" id="A0AAD7B5S8"/>
<dbReference type="Proteomes" id="UP001221142">
    <property type="component" value="Unassembled WGS sequence"/>
</dbReference>
<proteinExistence type="predicted"/>
<evidence type="ECO:0000259" key="1">
    <source>
        <dbReference type="Pfam" id="PF03795"/>
    </source>
</evidence>
<dbReference type="InterPro" id="IPR011008">
    <property type="entry name" value="Dimeric_a/b-barrel"/>
</dbReference>